<dbReference type="SMART" id="SM01017">
    <property type="entry name" value="Arrestin_C"/>
    <property type="match status" value="1"/>
</dbReference>
<dbReference type="GO" id="GO:0005886">
    <property type="term" value="C:plasma membrane"/>
    <property type="evidence" value="ECO:0007669"/>
    <property type="project" value="TreeGrafter"/>
</dbReference>
<dbReference type="InterPro" id="IPR011021">
    <property type="entry name" value="Arrestin-like_N"/>
</dbReference>
<evidence type="ECO:0000259" key="2">
    <source>
        <dbReference type="SMART" id="SM01017"/>
    </source>
</evidence>
<dbReference type="InterPro" id="IPR014752">
    <property type="entry name" value="Arrestin-like_C"/>
</dbReference>
<feature type="compositionally biased region" description="Polar residues" evidence="1">
    <location>
        <begin position="1"/>
        <end position="17"/>
    </location>
</feature>
<dbReference type="PANTHER" id="PTHR11188:SF17">
    <property type="entry name" value="FI21816P1"/>
    <property type="match status" value="1"/>
</dbReference>
<dbReference type="EMBL" id="JARJCN010000074">
    <property type="protein sequence ID" value="KAJ7077266.1"/>
    <property type="molecule type" value="Genomic_DNA"/>
</dbReference>
<accession>A0AAD6TT23</accession>
<dbReference type="GO" id="GO:0070086">
    <property type="term" value="P:ubiquitin-dependent endocytosis"/>
    <property type="evidence" value="ECO:0007669"/>
    <property type="project" value="TreeGrafter"/>
</dbReference>
<dbReference type="InterPro" id="IPR050357">
    <property type="entry name" value="Arrestin_domain-protein"/>
</dbReference>
<dbReference type="GO" id="GO:0005829">
    <property type="term" value="C:cytosol"/>
    <property type="evidence" value="ECO:0007669"/>
    <property type="project" value="TreeGrafter"/>
</dbReference>
<proteinExistence type="predicted"/>
<feature type="region of interest" description="Disordered" evidence="1">
    <location>
        <begin position="1"/>
        <end position="23"/>
    </location>
</feature>
<feature type="region of interest" description="Disordered" evidence="1">
    <location>
        <begin position="466"/>
        <end position="496"/>
    </location>
</feature>
<protein>
    <recommendedName>
        <fullName evidence="2">Arrestin C-terminal-like domain-containing protein</fullName>
    </recommendedName>
</protein>
<dbReference type="GO" id="GO:0031625">
    <property type="term" value="F:ubiquitin protein ligase binding"/>
    <property type="evidence" value="ECO:0007669"/>
    <property type="project" value="TreeGrafter"/>
</dbReference>
<keyword evidence="4" id="KW-1185">Reference proteome</keyword>
<dbReference type="Proteomes" id="UP001222325">
    <property type="component" value="Unassembled WGS sequence"/>
</dbReference>
<gene>
    <name evidence="3" type="ORF">B0H15DRAFT_564332</name>
</gene>
<dbReference type="Gene3D" id="2.60.40.640">
    <property type="match status" value="1"/>
</dbReference>
<organism evidence="3 4">
    <name type="scientific">Mycena belliarum</name>
    <dbReference type="NCBI Taxonomy" id="1033014"/>
    <lineage>
        <taxon>Eukaryota</taxon>
        <taxon>Fungi</taxon>
        <taxon>Dikarya</taxon>
        <taxon>Basidiomycota</taxon>
        <taxon>Agaricomycotina</taxon>
        <taxon>Agaricomycetes</taxon>
        <taxon>Agaricomycetidae</taxon>
        <taxon>Agaricales</taxon>
        <taxon>Marasmiineae</taxon>
        <taxon>Mycenaceae</taxon>
        <taxon>Mycena</taxon>
    </lineage>
</organism>
<feature type="region of interest" description="Disordered" evidence="1">
    <location>
        <begin position="531"/>
        <end position="589"/>
    </location>
</feature>
<dbReference type="InterPro" id="IPR014756">
    <property type="entry name" value="Ig_E-set"/>
</dbReference>
<dbReference type="InterPro" id="IPR011022">
    <property type="entry name" value="Arrestin_C-like"/>
</dbReference>
<dbReference type="GO" id="GO:0030674">
    <property type="term" value="F:protein-macromolecule adaptor activity"/>
    <property type="evidence" value="ECO:0007669"/>
    <property type="project" value="TreeGrafter"/>
</dbReference>
<feature type="domain" description="Arrestin C-terminal-like" evidence="2">
    <location>
        <begin position="206"/>
        <end position="410"/>
    </location>
</feature>
<feature type="region of interest" description="Disordered" evidence="1">
    <location>
        <begin position="290"/>
        <end position="350"/>
    </location>
</feature>
<reference evidence="3" key="1">
    <citation type="submission" date="2023-03" db="EMBL/GenBank/DDBJ databases">
        <title>Massive genome expansion in bonnet fungi (Mycena s.s.) driven by repeated elements and novel gene families across ecological guilds.</title>
        <authorList>
            <consortium name="Lawrence Berkeley National Laboratory"/>
            <person name="Harder C.B."/>
            <person name="Miyauchi S."/>
            <person name="Viragh M."/>
            <person name="Kuo A."/>
            <person name="Thoen E."/>
            <person name="Andreopoulos B."/>
            <person name="Lu D."/>
            <person name="Skrede I."/>
            <person name="Drula E."/>
            <person name="Henrissat B."/>
            <person name="Morin E."/>
            <person name="Kohler A."/>
            <person name="Barry K."/>
            <person name="LaButti K."/>
            <person name="Morin E."/>
            <person name="Salamov A."/>
            <person name="Lipzen A."/>
            <person name="Mereny Z."/>
            <person name="Hegedus B."/>
            <person name="Baldrian P."/>
            <person name="Stursova M."/>
            <person name="Weitz H."/>
            <person name="Taylor A."/>
            <person name="Grigoriev I.V."/>
            <person name="Nagy L.G."/>
            <person name="Martin F."/>
            <person name="Kauserud H."/>
        </authorList>
    </citation>
    <scope>NUCLEOTIDE SEQUENCE</scope>
    <source>
        <strain evidence="3">CBHHK173m</strain>
    </source>
</reference>
<comment type="caution">
    <text evidence="3">The sequence shown here is derived from an EMBL/GenBank/DDBJ whole genome shotgun (WGS) entry which is preliminary data.</text>
</comment>
<dbReference type="PANTHER" id="PTHR11188">
    <property type="entry name" value="ARRESTIN DOMAIN CONTAINING PROTEIN"/>
    <property type="match status" value="1"/>
</dbReference>
<feature type="compositionally biased region" description="Polar residues" evidence="1">
    <location>
        <begin position="473"/>
        <end position="493"/>
    </location>
</feature>
<sequence length="707" mass="75594">MPFSLTRPSSPVNNPQIAQDEAPFAILPPPDLDMRERERPCLEIHLDNEYLCMKGTGNDVEPARLTGHVVLYLGESTPIKEITLQFRGKARLPPHPHEPIHLNSSSSTYIVCNHDWSFLEGEKKHSHTLKAGRHFFPFQLQLGGSLPSSVSTGTFGGASVAYKLRANAVRPGLNHNLQAVTPVVILRSFTSEALEYQQTLEIENTWPEKIMYSMMIPHKAWATNDTLTALVKFSPLVKGVGVLSVNTSIHETTRLQARGTPQELTRIVATVRHEILGGKAVELPERPRYSATPSVVSTPAATPASTAATSGGGEYFGLPPLPSPETSSPGAPAAGPSRLGDSELDPPAEQGQDDIVTYLSLPIPQSVTPTHALQPIISHRLRWSILIMNADGHTSELRCSLPLHILDARLLAEARAHTAATRRLIIGGAEVPPAAEEEIELPSYKAHVRDRVANMYLPEAATVRVSNPWMGPSTGSTPPSVHTPGQTSMSRSGHASPLDAHVLSHLPHAPGSGSSTPLDWVNSELLLSMSTAHASPPGDAPVATPADQSPDSDPASRAESRPSSARASRRTSRASSPERHHAPADAAAARETYVHSGLANRAVHGVFNASMKPFTALAHPHWPRSASHTALSTLGGGHQSGQARSRALTVPDSSPALLQRAYTEVPDYGVAARGFIGGVPPLSSMHGLPSYEEAERAQGAPETPALR</sequence>
<dbReference type="SUPFAM" id="SSF81296">
    <property type="entry name" value="E set domains"/>
    <property type="match status" value="1"/>
</dbReference>
<evidence type="ECO:0000313" key="4">
    <source>
        <dbReference type="Proteomes" id="UP001222325"/>
    </source>
</evidence>
<dbReference type="AlphaFoldDB" id="A0AAD6TT23"/>
<evidence type="ECO:0000256" key="1">
    <source>
        <dbReference type="SAM" id="MobiDB-lite"/>
    </source>
</evidence>
<dbReference type="Pfam" id="PF00339">
    <property type="entry name" value="Arrestin_N"/>
    <property type="match status" value="1"/>
</dbReference>
<name>A0AAD6TT23_9AGAR</name>
<evidence type="ECO:0000313" key="3">
    <source>
        <dbReference type="EMBL" id="KAJ7077266.1"/>
    </source>
</evidence>
<feature type="compositionally biased region" description="Low complexity" evidence="1">
    <location>
        <begin position="290"/>
        <end position="309"/>
    </location>
</feature>